<accession>A0A1W2D048</accession>
<proteinExistence type="predicted"/>
<dbReference type="AlphaFoldDB" id="A0A1W2D048"/>
<dbReference type="GO" id="GO:0003677">
    <property type="term" value="F:DNA binding"/>
    <property type="evidence" value="ECO:0007669"/>
    <property type="project" value="InterPro"/>
</dbReference>
<protein>
    <recommendedName>
        <fullName evidence="4">Tetratricopeptide repeat-containing protein</fullName>
    </recommendedName>
</protein>
<name>A0A1W2D048_9FLAO</name>
<keyword evidence="1" id="KW-0472">Membrane</keyword>
<keyword evidence="1" id="KW-1133">Transmembrane helix</keyword>
<gene>
    <name evidence="2" type="ORF">SAMN06296427_1132</name>
</gene>
<keyword evidence="3" id="KW-1185">Reference proteome</keyword>
<evidence type="ECO:0000256" key="1">
    <source>
        <dbReference type="SAM" id="Phobius"/>
    </source>
</evidence>
<dbReference type="STRING" id="1434700.SAMN06296427_1132"/>
<reference evidence="2 3" key="1">
    <citation type="submission" date="2017-04" db="EMBL/GenBank/DDBJ databases">
        <authorList>
            <person name="Afonso C.L."/>
            <person name="Miller P.J."/>
            <person name="Scott M.A."/>
            <person name="Spackman E."/>
            <person name="Goraichik I."/>
            <person name="Dimitrov K.M."/>
            <person name="Suarez D.L."/>
            <person name="Swayne D.E."/>
        </authorList>
    </citation>
    <scope>NUCLEOTIDE SEQUENCE [LARGE SCALE GENOMIC DNA]</scope>
    <source>
        <strain evidence="2 3">CGMCC 1.12708</strain>
    </source>
</reference>
<dbReference type="SUPFAM" id="SSF46894">
    <property type="entry name" value="C-terminal effector domain of the bipartite response regulators"/>
    <property type="match status" value="1"/>
</dbReference>
<dbReference type="EMBL" id="FWXS01000013">
    <property type="protein sequence ID" value="SMC90831.1"/>
    <property type="molecule type" value="Genomic_DNA"/>
</dbReference>
<dbReference type="GO" id="GO:0006355">
    <property type="term" value="P:regulation of DNA-templated transcription"/>
    <property type="evidence" value="ECO:0007669"/>
    <property type="project" value="InterPro"/>
</dbReference>
<evidence type="ECO:0000313" key="3">
    <source>
        <dbReference type="Proteomes" id="UP000192393"/>
    </source>
</evidence>
<organism evidence="2 3">
    <name type="scientific">Moheibacter sediminis</name>
    <dbReference type="NCBI Taxonomy" id="1434700"/>
    <lineage>
        <taxon>Bacteria</taxon>
        <taxon>Pseudomonadati</taxon>
        <taxon>Bacteroidota</taxon>
        <taxon>Flavobacteriia</taxon>
        <taxon>Flavobacteriales</taxon>
        <taxon>Weeksellaceae</taxon>
        <taxon>Moheibacter</taxon>
    </lineage>
</organism>
<keyword evidence="1" id="KW-0812">Transmembrane</keyword>
<evidence type="ECO:0008006" key="4">
    <source>
        <dbReference type="Google" id="ProtNLM"/>
    </source>
</evidence>
<dbReference type="InterPro" id="IPR016032">
    <property type="entry name" value="Sig_transdc_resp-reg_C-effctor"/>
</dbReference>
<evidence type="ECO:0000313" key="2">
    <source>
        <dbReference type="EMBL" id="SMC90831.1"/>
    </source>
</evidence>
<dbReference type="SUPFAM" id="SSF48452">
    <property type="entry name" value="TPR-like"/>
    <property type="match status" value="1"/>
</dbReference>
<sequence>MREIYWLLVLIFSFCSLTDLKGQQINNQNIEQRQIDLKRKIKTNRELLNSHPEEAFANTTDLIKQAHKLGFADQELELLKQRVIFYYYHDINFDKLISSAKELKEKAKAYNNPYMQTEANLYLFDAYCLNKFYDDALSELDEGHKTLDKTDDESDKLFLSRSKLYIAYANYYSTIGDTQKEIESLLASTKAQKKISNPDDRKESQIRDFGNLANAYSRIEKFDSAKYYAEASLNLMKNQNEINEKIKFINYLTLGGYYFHNQNYQEAVRCFNEAEKLASVGHFMNVASLYKKLSDSYSCMGNEQKQREYDYKLKDINIKVVENQNDSLHKIIERNKINDKSNIYILIIGGSAFIILTLSIVSIRYRNKNKLLKKQETASEDYLFQLPEVTDQSFKNLIDLVKKNDTAFMAEFQKTFPNFAYKLQSLNNSMVQSELEFCALLKLKLSTKEIAKYKNIMPRTVQNKKYRIRKRFEIPDNIDIYFWFEQL</sequence>
<dbReference type="Gene3D" id="1.25.40.10">
    <property type="entry name" value="Tetratricopeptide repeat domain"/>
    <property type="match status" value="2"/>
</dbReference>
<feature type="transmembrane region" description="Helical" evidence="1">
    <location>
        <begin position="343"/>
        <end position="365"/>
    </location>
</feature>
<dbReference type="Proteomes" id="UP000192393">
    <property type="component" value="Unassembled WGS sequence"/>
</dbReference>
<dbReference type="InterPro" id="IPR011990">
    <property type="entry name" value="TPR-like_helical_dom_sf"/>
</dbReference>